<dbReference type="InterPro" id="IPR045885">
    <property type="entry name" value="GalNAc-T"/>
</dbReference>
<keyword evidence="12 13" id="KW-0464">Manganese</keyword>
<dbReference type="InterPro" id="IPR029044">
    <property type="entry name" value="Nucleotide-diphossugar_trans"/>
</dbReference>
<sequence length="564" mass="65535">MAIDTSVPNLQEPIEMLIFGGKQKQLRRNVGYYIGEDRVKKWGFKHMPNFTLMAEKFDLKTVGEMGEPILLGMRNLTREEATKMDNGFARHAINEYVGNLVSVRRKIPEARTHSCKQVKYPEDLPRTSIVMCFYNEAWTSLLRSVHSIIDRTPDRLLEEIILVDDNSTLEYLHDPLEEYMSQFPKVKLVRTGKRQGLIRARLFGFNHTSPRTSIVTFLDSHIECFEGWLEPMLLPIVEDSRAVTMPCINAIDDMTFRVDNGQPYQVGMFVLPSLRFAWMNIPEHELRRRRSTADPIRSPAMAGGLFTISKSYFNHIGTYDEQLNVWGGENIELSLKIWMCGGSILLTPCSHVGHIFRKRLPYAGGFRELMRNLARVANVWLDEYKDKFQNYRGNIEPYGDISDRLRLKEKLQCHSFDWYRQHAFPELYFVGSGVFYGTIRNVEEPNICIDANGGTPGNDIIPYGCHGGDSQKWDYTETMQIRQAGACMDWSSQKSVKNQKCIIQGSQGWKYKDQLIQNRNMEKCIGLSKDSKFIEMQKCDRRQKQLWIWPKVREPFVPDFFYFM</sequence>
<reference evidence="15 16" key="1">
    <citation type="submission" date="2024-01" db="EMBL/GenBank/DDBJ databases">
        <title>The genome of the rayed Mediterranean limpet Patella caerulea (Linnaeus, 1758).</title>
        <authorList>
            <person name="Anh-Thu Weber A."/>
            <person name="Halstead-Nussloch G."/>
        </authorList>
    </citation>
    <scope>NUCLEOTIDE SEQUENCE [LARGE SCALE GENOMIC DNA]</scope>
    <source>
        <strain evidence="15">AATW-2023a</strain>
        <tissue evidence="15">Whole specimen</tissue>
    </source>
</reference>
<dbReference type="SUPFAM" id="SSF50370">
    <property type="entry name" value="Ricin B-like lectins"/>
    <property type="match status" value="1"/>
</dbReference>
<evidence type="ECO:0000256" key="6">
    <source>
        <dbReference type="ARBA" id="ARBA00022968"/>
    </source>
</evidence>
<keyword evidence="16" id="KW-1185">Reference proteome</keyword>
<keyword evidence="11" id="KW-0325">Glycoprotein</keyword>
<comment type="subcellular location">
    <subcellularLocation>
        <location evidence="2 13">Golgi apparatus membrane</location>
        <topology evidence="2 13">Single-pass type II membrane protein</topology>
    </subcellularLocation>
</comment>
<accession>A0AAN8GAP0</accession>
<keyword evidence="9" id="KW-0472">Membrane</keyword>
<organism evidence="15 16">
    <name type="scientific">Patella caerulea</name>
    <name type="common">Rayed Mediterranean limpet</name>
    <dbReference type="NCBI Taxonomy" id="87958"/>
    <lineage>
        <taxon>Eukaryota</taxon>
        <taxon>Metazoa</taxon>
        <taxon>Spiralia</taxon>
        <taxon>Lophotrochozoa</taxon>
        <taxon>Mollusca</taxon>
        <taxon>Gastropoda</taxon>
        <taxon>Patellogastropoda</taxon>
        <taxon>Patelloidea</taxon>
        <taxon>Patellidae</taxon>
        <taxon>Patella</taxon>
    </lineage>
</organism>
<keyword evidence="8 13" id="KW-0333">Golgi apparatus</keyword>
<keyword evidence="13" id="KW-0808">Transferase</keyword>
<evidence type="ECO:0000256" key="3">
    <source>
        <dbReference type="ARBA" id="ARBA00005680"/>
    </source>
</evidence>
<dbReference type="Pfam" id="PF00535">
    <property type="entry name" value="Glycos_transf_2"/>
    <property type="match status" value="1"/>
</dbReference>
<evidence type="ECO:0000256" key="10">
    <source>
        <dbReference type="ARBA" id="ARBA00023157"/>
    </source>
</evidence>
<dbReference type="GO" id="GO:0006493">
    <property type="term" value="P:protein O-linked glycosylation"/>
    <property type="evidence" value="ECO:0007669"/>
    <property type="project" value="TreeGrafter"/>
</dbReference>
<dbReference type="SUPFAM" id="SSF53448">
    <property type="entry name" value="Nucleotide-diphospho-sugar transferases"/>
    <property type="match status" value="1"/>
</dbReference>
<comment type="pathway">
    <text evidence="13">Protein modification; protein glycosylation.</text>
</comment>
<keyword evidence="6" id="KW-0735">Signal-anchor</keyword>
<dbReference type="EMBL" id="JAZGQO010000021">
    <property type="protein sequence ID" value="KAK6165371.1"/>
    <property type="molecule type" value="Genomic_DNA"/>
</dbReference>
<dbReference type="InterPro" id="IPR001173">
    <property type="entry name" value="Glyco_trans_2-like"/>
</dbReference>
<dbReference type="Pfam" id="PF00652">
    <property type="entry name" value="Ricin_B_lectin"/>
    <property type="match status" value="1"/>
</dbReference>
<evidence type="ECO:0000256" key="11">
    <source>
        <dbReference type="ARBA" id="ARBA00023180"/>
    </source>
</evidence>
<protein>
    <recommendedName>
        <fullName evidence="13">Polypeptide N-acetylgalactosaminyltransferase</fullName>
        <ecNumber evidence="13">2.4.1.-</ecNumber>
    </recommendedName>
    <alternativeName>
        <fullName evidence="13">Protein-UDP acetylgalactosaminyltransferase</fullName>
    </alternativeName>
</protein>
<evidence type="ECO:0000256" key="13">
    <source>
        <dbReference type="RuleBase" id="RU361242"/>
    </source>
</evidence>
<dbReference type="GO" id="GO:0004653">
    <property type="term" value="F:polypeptide N-acetylgalactosaminyltransferase activity"/>
    <property type="evidence" value="ECO:0007669"/>
    <property type="project" value="TreeGrafter"/>
</dbReference>
<keyword evidence="5 13" id="KW-0430">Lectin</keyword>
<name>A0AAN8GAP0_PATCE</name>
<keyword evidence="7" id="KW-1133">Transmembrane helix</keyword>
<evidence type="ECO:0000313" key="16">
    <source>
        <dbReference type="Proteomes" id="UP001347796"/>
    </source>
</evidence>
<dbReference type="Gene3D" id="3.90.550.10">
    <property type="entry name" value="Spore Coat Polysaccharide Biosynthesis Protein SpsA, Chain A"/>
    <property type="match status" value="1"/>
</dbReference>
<keyword evidence="10 13" id="KW-1015">Disulfide bond</keyword>
<keyword evidence="4" id="KW-0812">Transmembrane</keyword>
<dbReference type="GO" id="GO:0000139">
    <property type="term" value="C:Golgi membrane"/>
    <property type="evidence" value="ECO:0007669"/>
    <property type="project" value="UniProtKB-SubCell"/>
</dbReference>
<dbReference type="PANTHER" id="PTHR11675">
    <property type="entry name" value="N-ACETYLGALACTOSAMINYLTRANSFERASE"/>
    <property type="match status" value="1"/>
</dbReference>
<dbReference type="FunFam" id="3.90.550.10:FF:000053">
    <property type="entry name" value="Polypeptide N-acetylgalactosaminyltransferase"/>
    <property type="match status" value="1"/>
</dbReference>
<evidence type="ECO:0000256" key="4">
    <source>
        <dbReference type="ARBA" id="ARBA00022692"/>
    </source>
</evidence>
<evidence type="ECO:0000256" key="1">
    <source>
        <dbReference type="ARBA" id="ARBA00001936"/>
    </source>
</evidence>
<gene>
    <name evidence="15" type="ORF">SNE40_022311</name>
</gene>
<feature type="domain" description="Ricin B lectin" evidence="14">
    <location>
        <begin position="436"/>
        <end position="550"/>
    </location>
</feature>
<evidence type="ECO:0000256" key="12">
    <source>
        <dbReference type="ARBA" id="ARBA00023211"/>
    </source>
</evidence>
<dbReference type="CDD" id="cd02510">
    <property type="entry name" value="pp-GalNAc-T"/>
    <property type="match status" value="1"/>
</dbReference>
<comment type="caution">
    <text evidence="15">The sequence shown here is derived from an EMBL/GenBank/DDBJ whole genome shotgun (WGS) entry which is preliminary data.</text>
</comment>
<proteinExistence type="inferred from homology"/>
<keyword evidence="13" id="KW-0328">Glycosyltransferase</keyword>
<evidence type="ECO:0000256" key="8">
    <source>
        <dbReference type="ARBA" id="ARBA00023034"/>
    </source>
</evidence>
<evidence type="ECO:0000256" key="5">
    <source>
        <dbReference type="ARBA" id="ARBA00022734"/>
    </source>
</evidence>
<dbReference type="InterPro" id="IPR035992">
    <property type="entry name" value="Ricin_B-like_lectins"/>
</dbReference>
<dbReference type="PROSITE" id="PS50231">
    <property type="entry name" value="RICIN_B_LECTIN"/>
    <property type="match status" value="1"/>
</dbReference>
<dbReference type="PANTHER" id="PTHR11675:SF131">
    <property type="entry name" value="POLYPEPTIDE N-ACETYLGALACTOSAMINYLTRANSFERASE 9-RELATED"/>
    <property type="match status" value="1"/>
</dbReference>
<dbReference type="EC" id="2.4.1.-" evidence="13"/>
<comment type="similarity">
    <text evidence="3 13">Belongs to the glycosyltransferase 2 family. GalNAc-T subfamily.</text>
</comment>
<comment type="cofactor">
    <cofactor evidence="1 13">
        <name>Mn(2+)</name>
        <dbReference type="ChEBI" id="CHEBI:29035"/>
    </cofactor>
</comment>
<dbReference type="SMART" id="SM00458">
    <property type="entry name" value="RICIN"/>
    <property type="match status" value="1"/>
</dbReference>
<evidence type="ECO:0000313" key="15">
    <source>
        <dbReference type="EMBL" id="KAK6165371.1"/>
    </source>
</evidence>
<dbReference type="InterPro" id="IPR000772">
    <property type="entry name" value="Ricin_B_lectin"/>
</dbReference>
<evidence type="ECO:0000256" key="7">
    <source>
        <dbReference type="ARBA" id="ARBA00022989"/>
    </source>
</evidence>
<dbReference type="GO" id="GO:0030246">
    <property type="term" value="F:carbohydrate binding"/>
    <property type="evidence" value="ECO:0007669"/>
    <property type="project" value="UniProtKB-KW"/>
</dbReference>
<dbReference type="AlphaFoldDB" id="A0AAN8GAP0"/>
<evidence type="ECO:0000256" key="9">
    <source>
        <dbReference type="ARBA" id="ARBA00023136"/>
    </source>
</evidence>
<dbReference type="Proteomes" id="UP001347796">
    <property type="component" value="Unassembled WGS sequence"/>
</dbReference>
<dbReference type="Gene3D" id="2.80.10.50">
    <property type="match status" value="1"/>
</dbReference>
<evidence type="ECO:0000259" key="14">
    <source>
        <dbReference type="SMART" id="SM00458"/>
    </source>
</evidence>
<evidence type="ECO:0000256" key="2">
    <source>
        <dbReference type="ARBA" id="ARBA00004323"/>
    </source>
</evidence>